<dbReference type="EMBL" id="SEYY01002082">
    <property type="protein sequence ID" value="KAB7504936.1"/>
    <property type="molecule type" value="Genomic_DNA"/>
</dbReference>
<sequence>MCNNKQKIEICSPVYISILILFTLSWKNANFFIMDIKSEVDIKDELLESSDDFIYNVQRFEQVSVLEEIQENMFYPSVDVKEEIEMKSLQHEDLFYPGIDVKEEIELKIDPLYIKEEYSESGYHVDQISGLDGSQHLTILH</sequence>
<protein>
    <submittedName>
        <fullName evidence="1">Uncharacterized protein</fullName>
    </submittedName>
</protein>
<reference evidence="1 2" key="1">
    <citation type="journal article" date="2019" name="PLoS Biol.">
        <title>Sex chromosomes control vertical transmission of feminizing Wolbachia symbionts in an isopod.</title>
        <authorList>
            <person name="Becking T."/>
            <person name="Chebbi M.A."/>
            <person name="Giraud I."/>
            <person name="Moumen B."/>
            <person name="Laverre T."/>
            <person name="Caubet Y."/>
            <person name="Peccoud J."/>
            <person name="Gilbert C."/>
            <person name="Cordaux R."/>
        </authorList>
    </citation>
    <scope>NUCLEOTIDE SEQUENCE [LARGE SCALE GENOMIC DNA]</scope>
    <source>
        <strain evidence="1">ANa2</strain>
        <tissue evidence="1">Whole body excluding digestive tract and cuticle</tissue>
    </source>
</reference>
<name>A0A5N5TE42_9CRUS</name>
<organism evidence="1 2">
    <name type="scientific">Armadillidium nasatum</name>
    <dbReference type="NCBI Taxonomy" id="96803"/>
    <lineage>
        <taxon>Eukaryota</taxon>
        <taxon>Metazoa</taxon>
        <taxon>Ecdysozoa</taxon>
        <taxon>Arthropoda</taxon>
        <taxon>Crustacea</taxon>
        <taxon>Multicrustacea</taxon>
        <taxon>Malacostraca</taxon>
        <taxon>Eumalacostraca</taxon>
        <taxon>Peracarida</taxon>
        <taxon>Isopoda</taxon>
        <taxon>Oniscidea</taxon>
        <taxon>Crinocheta</taxon>
        <taxon>Armadillidiidae</taxon>
        <taxon>Armadillidium</taxon>
    </lineage>
</organism>
<dbReference type="OrthoDB" id="10311118at2759"/>
<evidence type="ECO:0000313" key="2">
    <source>
        <dbReference type="Proteomes" id="UP000326759"/>
    </source>
</evidence>
<dbReference type="Proteomes" id="UP000326759">
    <property type="component" value="Unassembled WGS sequence"/>
</dbReference>
<accession>A0A5N5TE42</accession>
<keyword evidence="2" id="KW-1185">Reference proteome</keyword>
<evidence type="ECO:0000313" key="1">
    <source>
        <dbReference type="EMBL" id="KAB7504936.1"/>
    </source>
</evidence>
<proteinExistence type="predicted"/>
<comment type="caution">
    <text evidence="1">The sequence shown here is derived from an EMBL/GenBank/DDBJ whole genome shotgun (WGS) entry which is preliminary data.</text>
</comment>
<dbReference type="AlphaFoldDB" id="A0A5N5TE42"/>
<gene>
    <name evidence="1" type="ORF">Anas_09091</name>
</gene>